<dbReference type="Gene3D" id="4.10.60.10">
    <property type="entry name" value="Zinc finger, CCHC-type"/>
    <property type="match status" value="1"/>
</dbReference>
<evidence type="ECO:0000259" key="5">
    <source>
        <dbReference type="PROSITE" id="PS50994"/>
    </source>
</evidence>
<keyword evidence="2" id="KW-0479">Metal-binding</keyword>
<evidence type="ECO:0000256" key="3">
    <source>
        <dbReference type="SAM" id="MobiDB-lite"/>
    </source>
</evidence>
<sequence>MVNTEGTEEQIKAEEDAALQAGKKESVAGESSFFTKGEMKSLLQDLIATGMMGLRSGIGPSEIKLEVMPNEVRLEGTKNYLSWSRRARLMLRAKGVEHYLEETCVEPIDKSSVEWKMWNATNSTVVAWLMTSVSPSIARMIEAIQNATIIWKTLSNMYSGEGNVMMMVEAQDKVDNLKQEGRTVQEYASELQHLWADLDHYDPLQLKHDDDIVIGNKWLQRRRFIHFLKGLNKEFEDRRAAMFHQATLPNMEEAISAMVQEEMRQKVMKGSNPVRSAYITINDRECYNCGLKGHVSYNCPSPRNNNGRGVARGGARGGYGGFNGSRGGYGGYVGDRGGRGGERGGRGGSRGRGLGGPRANVVMGESSSITLTGEQAAQWEEWQKNKGPVDSNQQNSAKATTSHFGNFANYAHTGEGTQAHALASTYRHHVDWIIDSGASKHVTGLPNNFSSYSPIAPSETIQIADGSSQLIHGIGSVECTPSISLSSVLHVPSFPVNLLSVSSIIDQFKCIVIFDENSCLFQEKGTGRRIGTGVRRNGLWYINQEEMGLAVVVGDTEKEIILLHCQLGHPSFESLSKLYPDLFTKVDKSRLVCDACEFGKHTRSTYAGIGLRSCEPFILIHSDVWGPCPVTSVSGFKWFVTFIDCYTRMTWIYMLRHKNEVLRCFQDFHKLVTNQFDARVRIIRTDNGTEYINSEFVSYVSDHGIIHQTTCPGAPPQNGVAERKNRHLLEVARSLMFQMNVPKYLWSEAVMTAAYLINRMPSRILGMKSPAELLLGKREFKVPPKVFGCVCFVRDHRPFVGKLDPHAVKCVFVGYASNQKGYKCWDPIGKRLFVSMDVTFREFEPYYRSRGDLDQFLEEFSTVIEIDSREGEIVEVDAHKQGDDDVVIGSIPSFVGDTIEKVVDIGEKVVDISCDKDEGVVVGTIPCPLERVEVQQTEMRVYQRRNKNQVDKVTGKEQVHQRSQIQNQGERSGEPMQEQDKESQQLQQFEYPVPDSSSSLSPTSSSLLETSGNISPTFEQVELPLAQRRETRSNAGRPPIRLGFEHLSSRHDIANYISYSHISPAYKAFIASLQIVPIPKDWRCAKQDPRWKDAMKEELRALEKNKTWELVKLPMGKRAVGCKWVFTVKQTPEGKVDRYKARLVAKGYSQTYGIDYDETFAPVAKMSTVRILISCAVNFGWPLHQLDVKNAFLHGDLQEEVYMEIPPGFGNSQTVGKVCRLKKSLYGLKQSPRAWFDRFRRALCNMGYSQCNGDHTVFYRHRGAHITILAVYVDDIVITGDDVEEIKCLKQRLGEAFEVKDLGPLRYFLGIEVARSSKGIVLSQRKYVLDLLTETGMLGCRTSATPIDRNHQLSAQSGDPVDRETYQRLVGRLIYLCHTRPDISYAVSVVSRYMHDPRTTHLEVVHRILRYLKGTPGKGLWFRKNQHLDVEGYCDADWASSVDDRRSTSGYCVFVGGNVVCWRSKKQAVVAQSTAEAEYRAMALSLSEMLWVKNLLLELRLFRNNTVVLHCDNKFAINIANNPVQHDRTKHIEIDRFFIKEKIDSRALRLQYIKSSEQLADCLTKGLGPSQSESMCNKMGMIDIFCPS</sequence>
<keyword evidence="1" id="KW-0378">Hydrolase</keyword>
<name>Q2QXP9_ORYSJ</name>
<dbReference type="InterPro" id="IPR057670">
    <property type="entry name" value="SH3_retrovirus"/>
</dbReference>
<protein>
    <submittedName>
        <fullName evidence="6">Retrotransposon protein, putative, unclassified</fullName>
    </submittedName>
</protein>
<dbReference type="Pfam" id="PF00665">
    <property type="entry name" value="rve"/>
    <property type="match status" value="1"/>
</dbReference>
<dbReference type="InterPro" id="IPR013103">
    <property type="entry name" value="RVT_2"/>
</dbReference>
<feature type="compositionally biased region" description="Gly residues" evidence="3">
    <location>
        <begin position="346"/>
        <end position="356"/>
    </location>
</feature>
<keyword evidence="2" id="KW-0863">Zinc-finger</keyword>
<feature type="compositionally biased region" description="Basic and acidic residues" evidence="3">
    <location>
        <begin position="336"/>
        <end position="345"/>
    </location>
</feature>
<dbReference type="SUPFAM" id="SSF57756">
    <property type="entry name" value="Retrovirus zinc finger-like domains"/>
    <property type="match status" value="1"/>
</dbReference>
<keyword evidence="1" id="KW-0645">Protease</keyword>
<dbReference type="GO" id="GO:0004190">
    <property type="term" value="F:aspartic-type endopeptidase activity"/>
    <property type="evidence" value="ECO:0007669"/>
    <property type="project" value="UniProtKB-KW"/>
</dbReference>
<evidence type="ECO:0000259" key="4">
    <source>
        <dbReference type="PROSITE" id="PS50158"/>
    </source>
</evidence>
<feature type="compositionally biased region" description="Basic and acidic residues" evidence="3">
    <location>
        <begin position="948"/>
        <end position="960"/>
    </location>
</feature>
<accession>Q2QXP9</accession>
<reference evidence="6" key="1">
    <citation type="journal article" date="2005" name="BMC Biol.">
        <title>The sequence of rice chromosomes 11 and 12, rich in disease resistance genes and recent gene duplications.</title>
        <authorList>
            <consortium name="The rice chromosomes 11 and 12 sequencing consortia"/>
        </authorList>
    </citation>
    <scope>NUCLEOTIDE SEQUENCE [LARGE SCALE GENOMIC DNA]</scope>
</reference>
<dbReference type="Pfam" id="PF25597">
    <property type="entry name" value="SH3_retrovirus"/>
    <property type="match status" value="1"/>
</dbReference>
<evidence type="ECO:0000313" key="6">
    <source>
        <dbReference type="EMBL" id="ABA95797.1"/>
    </source>
</evidence>
<dbReference type="PROSITE" id="PS50994">
    <property type="entry name" value="INTEGRASE"/>
    <property type="match status" value="1"/>
</dbReference>
<feature type="compositionally biased region" description="Low complexity" evidence="3">
    <location>
        <begin position="984"/>
        <end position="1011"/>
    </location>
</feature>
<feature type="compositionally biased region" description="Polar residues" evidence="3">
    <location>
        <begin position="961"/>
        <end position="970"/>
    </location>
</feature>
<dbReference type="Pfam" id="PF22936">
    <property type="entry name" value="Pol_BBD"/>
    <property type="match status" value="1"/>
</dbReference>
<dbReference type="GO" id="GO:0015074">
    <property type="term" value="P:DNA integration"/>
    <property type="evidence" value="ECO:0007669"/>
    <property type="project" value="InterPro"/>
</dbReference>
<dbReference type="SUPFAM" id="SSF53098">
    <property type="entry name" value="Ribonuclease H-like"/>
    <property type="match status" value="1"/>
</dbReference>
<dbReference type="SMART" id="SM00343">
    <property type="entry name" value="ZnF_C2HC"/>
    <property type="match status" value="1"/>
</dbReference>
<dbReference type="Pfam" id="PF14223">
    <property type="entry name" value="Retrotran_gag_2"/>
    <property type="match status" value="1"/>
</dbReference>
<keyword evidence="2" id="KW-0862">Zinc</keyword>
<dbReference type="InterPro" id="IPR054722">
    <property type="entry name" value="PolX-like_BBD"/>
</dbReference>
<dbReference type="InterPro" id="IPR036397">
    <property type="entry name" value="RNaseH_sf"/>
</dbReference>
<dbReference type="EMBL" id="DP000011">
    <property type="protein sequence ID" value="ABA95797.1"/>
    <property type="molecule type" value="Genomic_DNA"/>
</dbReference>
<dbReference type="PANTHER" id="PTHR11439">
    <property type="entry name" value="GAG-POL-RELATED RETROTRANSPOSON"/>
    <property type="match status" value="1"/>
</dbReference>
<feature type="region of interest" description="Disordered" evidence="3">
    <location>
        <begin position="943"/>
        <end position="1013"/>
    </location>
</feature>
<keyword evidence="1" id="KW-0064">Aspartyl protease</keyword>
<dbReference type="CDD" id="cd09272">
    <property type="entry name" value="RNase_HI_RT_Ty1"/>
    <property type="match status" value="1"/>
</dbReference>
<dbReference type="PROSITE" id="PS50158">
    <property type="entry name" value="ZF_CCHC"/>
    <property type="match status" value="1"/>
</dbReference>
<dbReference type="Pfam" id="PF13976">
    <property type="entry name" value="gag_pre-integrs"/>
    <property type="match status" value="1"/>
</dbReference>
<dbReference type="InterPro" id="IPR025724">
    <property type="entry name" value="GAG-pre-integrase_dom"/>
</dbReference>
<reference evidence="6" key="3">
    <citation type="submission" date="2006-01" db="EMBL/GenBank/DDBJ databases">
        <authorList>
            <person name="Buell R."/>
        </authorList>
    </citation>
    <scope>NUCLEOTIDE SEQUENCE</scope>
</reference>
<feature type="domain" description="CCHC-type" evidence="4">
    <location>
        <begin position="286"/>
        <end position="301"/>
    </location>
</feature>
<dbReference type="SUPFAM" id="SSF56672">
    <property type="entry name" value="DNA/RNA polymerases"/>
    <property type="match status" value="1"/>
</dbReference>
<dbReference type="GO" id="GO:0008270">
    <property type="term" value="F:zinc ion binding"/>
    <property type="evidence" value="ECO:0007669"/>
    <property type="project" value="UniProtKB-KW"/>
</dbReference>
<dbReference type="InterPro" id="IPR001878">
    <property type="entry name" value="Znf_CCHC"/>
</dbReference>
<organism evidence="6">
    <name type="scientific">Oryza sativa subsp. japonica</name>
    <name type="common">Rice</name>
    <dbReference type="NCBI Taxonomy" id="39947"/>
    <lineage>
        <taxon>Eukaryota</taxon>
        <taxon>Viridiplantae</taxon>
        <taxon>Streptophyta</taxon>
        <taxon>Embryophyta</taxon>
        <taxon>Tracheophyta</taxon>
        <taxon>Spermatophyta</taxon>
        <taxon>Magnoliopsida</taxon>
        <taxon>Liliopsida</taxon>
        <taxon>Poales</taxon>
        <taxon>Poaceae</taxon>
        <taxon>BOP clade</taxon>
        <taxon>Oryzoideae</taxon>
        <taxon>Oryzeae</taxon>
        <taxon>Oryzinae</taxon>
        <taxon>Oryza</taxon>
        <taxon>Oryza sativa</taxon>
    </lineage>
</organism>
<reference evidence="6" key="2">
    <citation type="submission" date="2005-04" db="EMBL/GenBank/DDBJ databases">
        <authorList>
            <person name="Buell C.R."/>
            <person name="Wing R.A."/>
            <person name="McCombie W.A."/>
            <person name="Ouyang S."/>
        </authorList>
    </citation>
    <scope>NUCLEOTIDE SEQUENCE</scope>
</reference>
<proteinExistence type="predicted"/>
<feature type="domain" description="Integrase catalytic" evidence="5">
    <location>
        <begin position="612"/>
        <end position="778"/>
    </location>
</feature>
<evidence type="ECO:0000256" key="1">
    <source>
        <dbReference type="ARBA" id="ARBA00022750"/>
    </source>
</evidence>
<gene>
    <name evidence="6" type="ordered locus">LOC_Os12g05290</name>
</gene>
<dbReference type="InterPro" id="IPR001584">
    <property type="entry name" value="Integrase_cat-core"/>
</dbReference>
<dbReference type="Pfam" id="PF07727">
    <property type="entry name" value="RVT_2"/>
    <property type="match status" value="1"/>
</dbReference>
<evidence type="ECO:0000256" key="2">
    <source>
        <dbReference type="PROSITE-ProRule" id="PRU00047"/>
    </source>
</evidence>
<dbReference type="PANTHER" id="PTHR11439:SF467">
    <property type="entry name" value="INTEGRASE CATALYTIC DOMAIN-CONTAINING PROTEIN"/>
    <property type="match status" value="1"/>
</dbReference>
<dbReference type="GO" id="GO:0003676">
    <property type="term" value="F:nucleic acid binding"/>
    <property type="evidence" value="ECO:0007669"/>
    <property type="project" value="InterPro"/>
</dbReference>
<dbReference type="InterPro" id="IPR036875">
    <property type="entry name" value="Znf_CCHC_sf"/>
</dbReference>
<feature type="region of interest" description="Disordered" evidence="3">
    <location>
        <begin position="334"/>
        <end position="361"/>
    </location>
</feature>
<dbReference type="InterPro" id="IPR043502">
    <property type="entry name" value="DNA/RNA_pol_sf"/>
</dbReference>
<dbReference type="InterPro" id="IPR012337">
    <property type="entry name" value="RNaseH-like_sf"/>
</dbReference>
<dbReference type="Gene3D" id="3.30.420.10">
    <property type="entry name" value="Ribonuclease H-like superfamily/Ribonuclease H"/>
    <property type="match status" value="1"/>
</dbReference>